<gene>
    <name evidence="2" type="ORF">LARSCL_LOCUS12112</name>
</gene>
<keyword evidence="1" id="KW-1133">Transmembrane helix</keyword>
<accession>A0AAV2AH86</accession>
<comment type="caution">
    <text evidence="2">The sequence shown here is derived from an EMBL/GenBank/DDBJ whole genome shotgun (WGS) entry which is preliminary data.</text>
</comment>
<dbReference type="AlphaFoldDB" id="A0AAV2AH86"/>
<evidence type="ECO:0000313" key="3">
    <source>
        <dbReference type="Proteomes" id="UP001497382"/>
    </source>
</evidence>
<evidence type="ECO:0000256" key="1">
    <source>
        <dbReference type="SAM" id="Phobius"/>
    </source>
</evidence>
<reference evidence="2 3" key="1">
    <citation type="submission" date="2024-04" db="EMBL/GenBank/DDBJ databases">
        <authorList>
            <person name="Rising A."/>
            <person name="Reimegard J."/>
            <person name="Sonavane S."/>
            <person name="Akerstrom W."/>
            <person name="Nylinder S."/>
            <person name="Hedman E."/>
            <person name="Kallberg Y."/>
        </authorList>
    </citation>
    <scope>NUCLEOTIDE SEQUENCE [LARGE SCALE GENOMIC DNA]</scope>
</reference>
<dbReference type="Proteomes" id="UP001497382">
    <property type="component" value="Unassembled WGS sequence"/>
</dbReference>
<protein>
    <recommendedName>
        <fullName evidence="4">ATP synthase F0 subunit 8</fullName>
    </recommendedName>
</protein>
<proteinExistence type="predicted"/>
<dbReference type="EMBL" id="CAXIEN010000156">
    <property type="protein sequence ID" value="CAL1282510.1"/>
    <property type="molecule type" value="Genomic_DNA"/>
</dbReference>
<name>A0AAV2AH86_9ARAC</name>
<evidence type="ECO:0000313" key="2">
    <source>
        <dbReference type="EMBL" id="CAL1282510.1"/>
    </source>
</evidence>
<sequence>METIRMEEKENFGDFLFSLLLFLFLFVYFDVIKRIQDYSKERLIIRETVVKRCWG</sequence>
<feature type="transmembrane region" description="Helical" evidence="1">
    <location>
        <begin position="15"/>
        <end position="32"/>
    </location>
</feature>
<evidence type="ECO:0008006" key="4">
    <source>
        <dbReference type="Google" id="ProtNLM"/>
    </source>
</evidence>
<keyword evidence="1" id="KW-0472">Membrane</keyword>
<keyword evidence="3" id="KW-1185">Reference proteome</keyword>
<keyword evidence="1" id="KW-0812">Transmembrane</keyword>
<organism evidence="2 3">
    <name type="scientific">Larinioides sclopetarius</name>
    <dbReference type="NCBI Taxonomy" id="280406"/>
    <lineage>
        <taxon>Eukaryota</taxon>
        <taxon>Metazoa</taxon>
        <taxon>Ecdysozoa</taxon>
        <taxon>Arthropoda</taxon>
        <taxon>Chelicerata</taxon>
        <taxon>Arachnida</taxon>
        <taxon>Araneae</taxon>
        <taxon>Araneomorphae</taxon>
        <taxon>Entelegynae</taxon>
        <taxon>Araneoidea</taxon>
        <taxon>Araneidae</taxon>
        <taxon>Larinioides</taxon>
    </lineage>
</organism>